<gene>
    <name evidence="2" type="ORF">A2733_02275</name>
</gene>
<dbReference type="SUPFAM" id="SSF54523">
    <property type="entry name" value="Pili subunits"/>
    <property type="match status" value="1"/>
</dbReference>
<evidence type="ECO:0008006" key="4">
    <source>
        <dbReference type="Google" id="ProtNLM"/>
    </source>
</evidence>
<accession>A0A1F6V1X5</accession>
<dbReference type="AlphaFoldDB" id="A0A1F6V1X5"/>
<reference evidence="2 3" key="1">
    <citation type="journal article" date="2016" name="Nat. Commun.">
        <title>Thousands of microbial genomes shed light on interconnected biogeochemical processes in an aquifer system.</title>
        <authorList>
            <person name="Anantharaman K."/>
            <person name="Brown C.T."/>
            <person name="Hug L.A."/>
            <person name="Sharon I."/>
            <person name="Castelle C.J."/>
            <person name="Probst A.J."/>
            <person name="Thomas B.C."/>
            <person name="Singh A."/>
            <person name="Wilkins M.J."/>
            <person name="Karaoz U."/>
            <person name="Brodie E.L."/>
            <person name="Williams K.H."/>
            <person name="Hubbard S.S."/>
            <person name="Banfield J.F."/>
        </authorList>
    </citation>
    <scope>NUCLEOTIDE SEQUENCE [LARGE SCALE GENOMIC DNA]</scope>
</reference>
<evidence type="ECO:0000313" key="2">
    <source>
        <dbReference type="EMBL" id="OGI63771.1"/>
    </source>
</evidence>
<proteinExistence type="predicted"/>
<dbReference type="Gene3D" id="3.30.700.10">
    <property type="entry name" value="Glycoprotein, Type 4 Pilin"/>
    <property type="match status" value="1"/>
</dbReference>
<keyword evidence="1" id="KW-0812">Transmembrane</keyword>
<feature type="transmembrane region" description="Helical" evidence="1">
    <location>
        <begin position="12"/>
        <end position="33"/>
    </location>
</feature>
<dbReference type="InterPro" id="IPR012902">
    <property type="entry name" value="N_methyl_site"/>
</dbReference>
<name>A0A1F6V1X5_9BACT</name>
<dbReference type="InterPro" id="IPR045584">
    <property type="entry name" value="Pilin-like"/>
</dbReference>
<evidence type="ECO:0000256" key="1">
    <source>
        <dbReference type="SAM" id="Phobius"/>
    </source>
</evidence>
<protein>
    <recommendedName>
        <fullName evidence="4">Type II secretion system protein GspG C-terminal domain-containing protein</fullName>
    </recommendedName>
</protein>
<evidence type="ECO:0000313" key="3">
    <source>
        <dbReference type="Proteomes" id="UP000178985"/>
    </source>
</evidence>
<dbReference type="NCBIfam" id="TIGR02532">
    <property type="entry name" value="IV_pilin_GFxxxE"/>
    <property type="match status" value="1"/>
</dbReference>
<comment type="caution">
    <text evidence="2">The sequence shown here is derived from an EMBL/GenBank/DDBJ whole genome shotgun (WGS) entry which is preliminary data.</text>
</comment>
<keyword evidence="1" id="KW-0472">Membrane</keyword>
<dbReference type="PROSITE" id="PS00409">
    <property type="entry name" value="PROKAR_NTER_METHYL"/>
    <property type="match status" value="1"/>
</dbReference>
<sequence>MKKNNFKKGFTLIELLVVIAIIGILVAVILAALNNSKGKANDSKIVSQMKSMVSQAQLYNGPTGTAVTPSISTITPVVANTTASRHLFNADNAGDNSLFTLIDKLPDGTVYYYAWDGATVLTGGKWFVAAKGSTGAFCMDYRSFLKQVPGSAPTTIAEFTTSVTPPAPFTFATVAGGYKCD</sequence>
<dbReference type="Proteomes" id="UP000178985">
    <property type="component" value="Unassembled WGS sequence"/>
</dbReference>
<dbReference type="Pfam" id="PF07963">
    <property type="entry name" value="N_methyl"/>
    <property type="match status" value="1"/>
</dbReference>
<keyword evidence="1" id="KW-1133">Transmembrane helix</keyword>
<dbReference type="PANTHER" id="PTHR30093">
    <property type="entry name" value="GENERAL SECRETION PATHWAY PROTEIN G"/>
    <property type="match status" value="1"/>
</dbReference>
<dbReference type="EMBL" id="MFTO01000013">
    <property type="protein sequence ID" value="OGI63771.1"/>
    <property type="molecule type" value="Genomic_DNA"/>
</dbReference>
<organism evidence="2 3">
    <name type="scientific">Candidatus Nomurabacteria bacterium RIFCSPHIGHO2_01_FULL_40_20</name>
    <dbReference type="NCBI Taxonomy" id="1801738"/>
    <lineage>
        <taxon>Bacteria</taxon>
        <taxon>Candidatus Nomuraibacteriota</taxon>
    </lineage>
</organism>